<protein>
    <submittedName>
        <fullName evidence="2">Putative secreted peptide</fullName>
    </submittedName>
</protein>
<reference evidence="2" key="1">
    <citation type="submission" date="2018-01" db="EMBL/GenBank/DDBJ databases">
        <title>An insight into the sialome of Amazonian anophelines.</title>
        <authorList>
            <person name="Ribeiro J.M."/>
            <person name="Scarpassa V."/>
            <person name="Calvo E."/>
        </authorList>
    </citation>
    <scope>NUCLEOTIDE SEQUENCE</scope>
    <source>
        <tissue evidence="2">Salivary glands</tissue>
    </source>
</reference>
<dbReference type="AlphaFoldDB" id="A0A2M3ZQV6"/>
<sequence length="132" mass="15371">MFPLLLLLHLSAASAFELSYRACAPPYRYISFPQKSAVQRLTSENGSLPLSVSLCVSIVWHAWFTPILNRIFAFTKSRSRLRHPSFLQTHDRKRKSDDRSGFVPVFLNFLTHVCTTADQRWRYRRARQIATK</sequence>
<feature type="chain" id="PRO_5014682318" evidence="1">
    <location>
        <begin position="16"/>
        <end position="132"/>
    </location>
</feature>
<organism evidence="2">
    <name type="scientific">Anopheles braziliensis</name>
    <dbReference type="NCBI Taxonomy" id="58242"/>
    <lineage>
        <taxon>Eukaryota</taxon>
        <taxon>Metazoa</taxon>
        <taxon>Ecdysozoa</taxon>
        <taxon>Arthropoda</taxon>
        <taxon>Hexapoda</taxon>
        <taxon>Insecta</taxon>
        <taxon>Pterygota</taxon>
        <taxon>Neoptera</taxon>
        <taxon>Endopterygota</taxon>
        <taxon>Diptera</taxon>
        <taxon>Nematocera</taxon>
        <taxon>Culicoidea</taxon>
        <taxon>Culicidae</taxon>
        <taxon>Anophelinae</taxon>
        <taxon>Anopheles</taxon>
    </lineage>
</organism>
<dbReference type="EMBL" id="GGFM01010122">
    <property type="protein sequence ID" value="MBW30873.1"/>
    <property type="molecule type" value="Transcribed_RNA"/>
</dbReference>
<accession>A0A2M3ZQV6</accession>
<keyword evidence="1" id="KW-0732">Signal</keyword>
<evidence type="ECO:0000313" key="2">
    <source>
        <dbReference type="EMBL" id="MBW30873.1"/>
    </source>
</evidence>
<proteinExistence type="predicted"/>
<name>A0A2M3ZQV6_9DIPT</name>
<evidence type="ECO:0000256" key="1">
    <source>
        <dbReference type="SAM" id="SignalP"/>
    </source>
</evidence>
<feature type="signal peptide" evidence="1">
    <location>
        <begin position="1"/>
        <end position="15"/>
    </location>
</feature>